<dbReference type="OrthoDB" id="1405469at2759"/>
<dbReference type="STRING" id="329884.A0A4U0Y314"/>
<dbReference type="Proteomes" id="UP000309340">
    <property type="component" value="Unassembled WGS sequence"/>
</dbReference>
<sequence length="201" mass="21962">MARSSETSTDDSAPRHRLALASAGTAVPKYATATEAAVKAPGVANGSVAVVGTEIYRPTRVPEHQQDLDVYALGIIAFELLYQFDTRMERHEAIHTQKHHGKFPGDFMKRSVLPKGDIAIPHSHHMAEMPIDHPRPARIFASPSPPHLGPEVGTATPRAHCPAETDSVQGMRDCIRKMLAHDEQVTLSSLRGDLLHDVEMT</sequence>
<reference evidence="1 2" key="1">
    <citation type="submission" date="2017-03" db="EMBL/GenBank/DDBJ databases">
        <title>Genomes of endolithic fungi from Antarctica.</title>
        <authorList>
            <person name="Coleine C."/>
            <person name="Masonjones S."/>
            <person name="Stajich J.E."/>
        </authorList>
    </citation>
    <scope>NUCLEOTIDE SEQUENCE [LARGE SCALE GENOMIC DNA]</scope>
    <source>
        <strain evidence="1 2">CCFEE 5184</strain>
    </source>
</reference>
<evidence type="ECO:0000313" key="1">
    <source>
        <dbReference type="EMBL" id="TKA83166.1"/>
    </source>
</evidence>
<name>A0A4U0Y314_9PEZI</name>
<protein>
    <recommendedName>
        <fullName evidence="3">Protein kinase domain-containing protein</fullName>
    </recommendedName>
</protein>
<dbReference type="AlphaFoldDB" id="A0A4U0Y314"/>
<evidence type="ECO:0008006" key="3">
    <source>
        <dbReference type="Google" id="ProtNLM"/>
    </source>
</evidence>
<gene>
    <name evidence="1" type="ORF">B0A55_00695</name>
</gene>
<accession>A0A4U0Y314</accession>
<dbReference type="Gene3D" id="1.10.510.10">
    <property type="entry name" value="Transferase(Phosphotransferase) domain 1"/>
    <property type="match status" value="1"/>
</dbReference>
<proteinExistence type="predicted"/>
<organism evidence="1 2">
    <name type="scientific">Friedmanniomyces simplex</name>
    <dbReference type="NCBI Taxonomy" id="329884"/>
    <lineage>
        <taxon>Eukaryota</taxon>
        <taxon>Fungi</taxon>
        <taxon>Dikarya</taxon>
        <taxon>Ascomycota</taxon>
        <taxon>Pezizomycotina</taxon>
        <taxon>Dothideomycetes</taxon>
        <taxon>Dothideomycetidae</taxon>
        <taxon>Mycosphaerellales</taxon>
        <taxon>Teratosphaeriaceae</taxon>
        <taxon>Friedmanniomyces</taxon>
    </lineage>
</organism>
<dbReference type="EMBL" id="NAJQ01000015">
    <property type="protein sequence ID" value="TKA83166.1"/>
    <property type="molecule type" value="Genomic_DNA"/>
</dbReference>
<comment type="caution">
    <text evidence="1">The sequence shown here is derived from an EMBL/GenBank/DDBJ whole genome shotgun (WGS) entry which is preliminary data.</text>
</comment>
<keyword evidence="2" id="KW-1185">Reference proteome</keyword>
<evidence type="ECO:0000313" key="2">
    <source>
        <dbReference type="Proteomes" id="UP000309340"/>
    </source>
</evidence>